<dbReference type="OrthoDB" id="444451at2759"/>
<accession>A0A7J6MU98</accession>
<feature type="region of interest" description="Disordered" evidence="1">
    <location>
        <begin position="554"/>
        <end position="591"/>
    </location>
</feature>
<comment type="caution">
    <text evidence="2">The sequence shown here is derived from an EMBL/GenBank/DDBJ whole genome shotgun (WGS) entry which is preliminary data.</text>
</comment>
<proteinExistence type="predicted"/>
<name>A0A7J6MU98_PERCH</name>
<dbReference type="EMBL" id="JAAPAO010000051">
    <property type="protein sequence ID" value="KAF4675169.1"/>
    <property type="molecule type" value="Genomic_DNA"/>
</dbReference>
<dbReference type="Proteomes" id="UP000591131">
    <property type="component" value="Unassembled WGS sequence"/>
</dbReference>
<evidence type="ECO:0000313" key="3">
    <source>
        <dbReference type="Proteomes" id="UP000591131"/>
    </source>
</evidence>
<evidence type="ECO:0000313" key="2">
    <source>
        <dbReference type="EMBL" id="KAF4675169.1"/>
    </source>
</evidence>
<organism evidence="2 3">
    <name type="scientific">Perkinsus chesapeaki</name>
    <name type="common">Clam parasite</name>
    <name type="synonym">Perkinsus andrewsi</name>
    <dbReference type="NCBI Taxonomy" id="330153"/>
    <lineage>
        <taxon>Eukaryota</taxon>
        <taxon>Sar</taxon>
        <taxon>Alveolata</taxon>
        <taxon>Perkinsozoa</taxon>
        <taxon>Perkinsea</taxon>
        <taxon>Perkinsida</taxon>
        <taxon>Perkinsidae</taxon>
        <taxon>Perkinsus</taxon>
    </lineage>
</organism>
<reference evidence="2 3" key="1">
    <citation type="submission" date="2020-04" db="EMBL/GenBank/DDBJ databases">
        <title>Perkinsus chesapeaki whole genome sequence.</title>
        <authorList>
            <person name="Bogema D.R."/>
        </authorList>
    </citation>
    <scope>NUCLEOTIDE SEQUENCE [LARGE SCALE GENOMIC DNA]</scope>
    <source>
        <strain evidence="2">ATCC PRA-425</strain>
    </source>
</reference>
<protein>
    <submittedName>
        <fullName evidence="2">Ankyrin Repeat</fullName>
    </submittedName>
</protein>
<sequence length="591" mass="64958">MASVDVSDTSASVSKETRLLSAASAALSPMPEHIRELESRRLEGLASLREWEGVREASAGSWAERVDELRSQLGKVMTNGVKETHDACVFLEKRIEADLGYAQSLEGLPDDPSNWNEYSRRTGKLLHDFNEATQTTLIDKGLKEVEVEYKGRMDEILTKLDSIIAECQASEVAVSTAWKEHEGMFMSRFTHGAEAGAADRWSSERNYRKAVDLAAEKRSVVEGRLVSSVAAVNKAEAWREQNTNSVVRHWLTKQYQLWLHVSSAAQDQQRVLTEELTEAALTATGALSVSVGAADFVRIRTTRLGCRIENISKEGLNASISQKGRHRLTKDNNCYEPRDGVPHANAWSSTTSEKRITCRGGEKEGYYSLKGQSFWGLQIIIDNSSIGSSSQGQKADSDHAEAMLVHRPFFHQLRDESQKAGGNLAIASPGTGLVIHSAKVSALPSSKSGGWFSGGPKWTIQRATVTADAYLYLQDEHQDDVKPISALLTQSTVTLATEGDSEVLTVKPEKQSGMFSSAPKSLQLKFPKDAQHLGGRWLELLHRVQCQARNREELLATTAGKKPSKARGKGGRSHGNDKDEAGSKEQDRQDV</sequence>
<dbReference type="AlphaFoldDB" id="A0A7J6MU98"/>
<feature type="compositionally biased region" description="Basic and acidic residues" evidence="1">
    <location>
        <begin position="574"/>
        <end position="591"/>
    </location>
</feature>
<evidence type="ECO:0000256" key="1">
    <source>
        <dbReference type="SAM" id="MobiDB-lite"/>
    </source>
</evidence>
<gene>
    <name evidence="2" type="primary">ANKRD42_3</name>
    <name evidence="2" type="ORF">FOL47_008176</name>
</gene>
<feature type="compositionally biased region" description="Basic residues" evidence="1">
    <location>
        <begin position="562"/>
        <end position="572"/>
    </location>
</feature>
<keyword evidence="3" id="KW-1185">Reference proteome</keyword>